<reference evidence="1 2" key="1">
    <citation type="submission" date="2015-11" db="EMBL/GenBank/DDBJ databases">
        <title>Genomic analysis of 38 Legionella species identifies large and diverse effector repertoires.</title>
        <authorList>
            <person name="Burstein D."/>
            <person name="Amaro F."/>
            <person name="Zusman T."/>
            <person name="Lifshitz Z."/>
            <person name="Cohen O."/>
            <person name="Gilbert J.A."/>
            <person name="Pupko T."/>
            <person name="Shuman H.A."/>
            <person name="Segal G."/>
        </authorList>
    </citation>
    <scope>NUCLEOTIDE SEQUENCE [LARGE SCALE GENOMIC DNA]</scope>
    <source>
        <strain evidence="1 2">Mt.St.Helens-4</strain>
    </source>
</reference>
<proteinExistence type="predicted"/>
<gene>
    <name evidence="1" type="ORF">Lsai_2658</name>
</gene>
<dbReference type="eggNOG" id="ENOG5032G1Z">
    <property type="taxonomic scope" value="Bacteria"/>
</dbReference>
<dbReference type="EMBL" id="LNYV01000036">
    <property type="protein sequence ID" value="KTD55066.1"/>
    <property type="molecule type" value="Genomic_DNA"/>
</dbReference>
<dbReference type="AlphaFoldDB" id="A0A0W0YDQ4"/>
<protein>
    <submittedName>
        <fullName evidence="1">Uncharacterized protein</fullName>
    </submittedName>
</protein>
<dbReference type="PATRIC" id="fig|28087.4.peg.2856"/>
<organism evidence="1 2">
    <name type="scientific">Legionella sainthelensi</name>
    <dbReference type="NCBI Taxonomy" id="28087"/>
    <lineage>
        <taxon>Bacteria</taxon>
        <taxon>Pseudomonadati</taxon>
        <taxon>Pseudomonadota</taxon>
        <taxon>Gammaproteobacteria</taxon>
        <taxon>Legionellales</taxon>
        <taxon>Legionellaceae</taxon>
        <taxon>Legionella</taxon>
    </lineage>
</organism>
<sequence>MFADFLSGVFTMKDKAEIEDRTDHYLVKLRETIHNSQQKIKPERDEQLLESVIAMIGEAERTENAAIQKQLVATAHILAKSAQLDLIDLMIKNFRELTHSEAQGKLMVQGLNNKRPDENPLLSKFWGSIEDSINYFSAQANEDISFIKRLEEAKNWLEKSEPNQEIELDDFNDLINTYAIIREKKNGGFSAAKATDSSSGDNINQPNQHKKSLTELTSELAQFSEQYVLQVNAIRALRQEFEEKIALVRNQLDKQVFLSPYNSLLQQVEEVIGEREKEFMVQTPYSIEQLQKQIIITKNAQVALKEINERLIEFLVSTLNPAIDLAEKNRVDHASYSVSSIKMQLNRLKNLLQKCAEEPTLNYYLKNDENRFQAVLLNSDSIIKELSREKLTKEQIETKASEAVSNLGVITRTLEEQIYRVKIFLNSKAALETQLNQLENERKEYPLVEIYDSDFKDLDEIWASLRKEEDIYSGIPKHISERIVTIKNQYEYLKKEYTERSNSPEVIQLNNLLSAIDTLKTSNSSPDWAIHLKSELEEIKLKYLASKINREQFKIDSAKAIITNVTETEVRQLTNNHESATHFGNFFRALAEFIIAIGYSIKGQEKPLYRPQFFASHQEKEIARKLNETCELLNIQDAGNQLSNQP</sequence>
<comment type="caution">
    <text evidence="1">The sequence shown here is derived from an EMBL/GenBank/DDBJ whole genome shotgun (WGS) entry which is preliminary data.</text>
</comment>
<evidence type="ECO:0000313" key="2">
    <source>
        <dbReference type="Proteomes" id="UP000054621"/>
    </source>
</evidence>
<dbReference type="Proteomes" id="UP000054621">
    <property type="component" value="Unassembled WGS sequence"/>
</dbReference>
<evidence type="ECO:0000313" key="1">
    <source>
        <dbReference type="EMBL" id="KTD55066.1"/>
    </source>
</evidence>
<name>A0A0W0YDQ4_9GAMM</name>
<accession>A0A0W0YDQ4</accession>